<dbReference type="HAMAP" id="MF_02027">
    <property type="entry name" value="WecD_RffC"/>
    <property type="match status" value="1"/>
</dbReference>
<name>I2BE76_SHIBC</name>
<dbReference type="PANTHER" id="PTHR43877:SF2">
    <property type="entry name" value="AMINOALKYLPHOSPHONATE N-ACETYLTRANSFERASE-RELATED"/>
    <property type="match status" value="1"/>
</dbReference>
<dbReference type="OrthoDB" id="6057229at2"/>
<evidence type="ECO:0000313" key="6">
    <source>
        <dbReference type="Proteomes" id="UP000001955"/>
    </source>
</evidence>
<dbReference type="Proteomes" id="UP000001955">
    <property type="component" value="Chromosome"/>
</dbReference>
<dbReference type="NCBIfam" id="NF008212">
    <property type="entry name" value="PRK10975.1"/>
    <property type="match status" value="1"/>
</dbReference>
<evidence type="ECO:0000259" key="4">
    <source>
        <dbReference type="PROSITE" id="PS51186"/>
    </source>
</evidence>
<sequence>MPVHASIEPLEWESHFFGIESGILRFDPQARPLEKALLDSWPRVQAKIATGRSDQLDALQQLGFQLVEGELDFCVPVGPGQGEAPATVQAVAEDIAHLRERAAGVFTQSRFRAPWYGAQDSGRFYAQWIENAVRGTFDHCCLILPGEPGELRGFVTLRQLNNQDARVGLLAGKGCGGELMQAASHWCAGRGLTRLYIATQISNSAAIRRYIRSGGEVIGSAYWLYR</sequence>
<feature type="active site" description="Proton donor" evidence="3">
    <location>
        <position position="210"/>
    </location>
</feature>
<keyword evidence="6" id="KW-1185">Reference proteome</keyword>
<reference evidence="5 6" key="1">
    <citation type="journal article" date="2012" name="J. Bacteriol.">
        <title>Complete genome sequence of the B12-producing Shimwellia blattae strain DSM 4481, isolated from a cockroach.</title>
        <authorList>
            <person name="Brzuszkiewicz E."/>
            <person name="Waschkowitz T."/>
            <person name="Wiezer A."/>
            <person name="Daniel R."/>
        </authorList>
    </citation>
    <scope>NUCLEOTIDE SEQUENCE [LARGE SCALE GENOMIC DNA]</scope>
    <source>
        <strain evidence="6">ATCC 29907 / DSM 4481 / JCM 1650 / NBRC 105725 / CDC 9005-74</strain>
    </source>
</reference>
<dbReference type="InterPro" id="IPR050832">
    <property type="entry name" value="Bact_Acetyltransf"/>
</dbReference>
<feature type="binding site" evidence="3">
    <location>
        <position position="209"/>
    </location>
    <ligand>
        <name>acetyl-CoA</name>
        <dbReference type="ChEBI" id="CHEBI:57288"/>
    </ligand>
</feature>
<feature type="binding site" evidence="3">
    <location>
        <begin position="170"/>
        <end position="176"/>
    </location>
    <ligand>
        <name>acetyl-CoA</name>
        <dbReference type="ChEBI" id="CHEBI:57288"/>
    </ligand>
</feature>
<dbReference type="eggNOG" id="COG0456">
    <property type="taxonomic scope" value="Bacteria"/>
</dbReference>
<dbReference type="EMBL" id="CP001560">
    <property type="protein sequence ID" value="AFJ48830.1"/>
    <property type="molecule type" value="Genomic_DNA"/>
</dbReference>
<dbReference type="PATRIC" id="fig|630626.3.peg.3699"/>
<comment type="function">
    <text evidence="3">Catalyzes the acetylation of dTDP-fucosamine (dTDP-4-amino-4,6-dideoxy-D-galactose) to dTDP-Fuc4NAc, which is utilized in the biosynthesis of the enterobacterial common antigen (ECA).</text>
</comment>
<evidence type="ECO:0000256" key="1">
    <source>
        <dbReference type="ARBA" id="ARBA00022679"/>
    </source>
</evidence>
<dbReference type="EC" id="2.3.1.210" evidence="3"/>
<dbReference type="UniPathway" id="UPA00566"/>
<feature type="binding site" evidence="3">
    <location>
        <position position="203"/>
    </location>
    <ligand>
        <name>acetyl-CoA</name>
        <dbReference type="ChEBI" id="CHEBI:57288"/>
    </ligand>
</feature>
<dbReference type="HOGENOM" id="CLU_101319_1_0_6"/>
<dbReference type="InterPro" id="IPR016181">
    <property type="entry name" value="Acyl_CoA_acyltransferase"/>
</dbReference>
<evidence type="ECO:0000256" key="3">
    <source>
        <dbReference type="HAMAP-Rule" id="MF_02027"/>
    </source>
</evidence>
<dbReference type="RefSeq" id="WP_002444164.1">
    <property type="nucleotide sequence ID" value="NC_017910.1"/>
</dbReference>
<dbReference type="InterPro" id="IPR000182">
    <property type="entry name" value="GNAT_dom"/>
</dbReference>
<proteinExistence type="inferred from homology"/>
<comment type="catalytic activity">
    <reaction evidence="3">
        <text>dTDP-4-amino-4,6-dideoxy-alpha-D-galactose + acetyl-CoA = dTDP-4-acetamido-4,6-dideoxy-alpha-D-galactose + CoA + H(+)</text>
        <dbReference type="Rhea" id="RHEA:34443"/>
        <dbReference type="ChEBI" id="CHEBI:15378"/>
        <dbReference type="ChEBI" id="CHEBI:57287"/>
        <dbReference type="ChEBI" id="CHEBI:57288"/>
        <dbReference type="ChEBI" id="CHEBI:68492"/>
        <dbReference type="ChEBI" id="CHEBI:68493"/>
        <dbReference type="EC" id="2.3.1.210"/>
    </reaction>
</comment>
<accession>I2BE76</accession>
<feature type="domain" description="N-acetyltransferase" evidence="4">
    <location>
        <begin position="86"/>
        <end position="226"/>
    </location>
</feature>
<keyword evidence="1 3" id="KW-0808">Transferase</keyword>
<keyword evidence="2 3" id="KW-0012">Acyltransferase</keyword>
<dbReference type="PANTHER" id="PTHR43877">
    <property type="entry name" value="AMINOALKYLPHOSPHONATE N-ACETYLTRANSFERASE-RELATED-RELATED"/>
    <property type="match status" value="1"/>
</dbReference>
<dbReference type="AlphaFoldDB" id="I2BE76"/>
<dbReference type="GO" id="GO:0009246">
    <property type="term" value="P:enterobacterial common antigen biosynthetic process"/>
    <property type="evidence" value="ECO:0007669"/>
    <property type="project" value="UniProtKB-UniRule"/>
</dbReference>
<dbReference type="Gene3D" id="3.40.630.30">
    <property type="match status" value="1"/>
</dbReference>
<comment type="pathway">
    <text evidence="3">Bacterial outer membrane biogenesis; enterobacterial common antigen biosynthesis.</text>
</comment>
<dbReference type="STRING" id="630626.EBL_c37950"/>
<protein>
    <recommendedName>
        <fullName evidence="3">dTDP-fucosamine acetyltransferase</fullName>
        <ecNumber evidence="3">2.3.1.210</ecNumber>
    </recommendedName>
    <alternativeName>
        <fullName evidence="3">TDP-fucosamine acetyltransferase</fullName>
    </alternativeName>
    <alternativeName>
        <fullName evidence="3">dTDP-4-amino-4,6-dideoxy-D-galactose acyltransferase</fullName>
    </alternativeName>
</protein>
<evidence type="ECO:0000313" key="5">
    <source>
        <dbReference type="EMBL" id="AFJ48830.1"/>
    </source>
</evidence>
<dbReference type="SUPFAM" id="SSF55729">
    <property type="entry name" value="Acyl-CoA N-acyltransferases (Nat)"/>
    <property type="match status" value="1"/>
</dbReference>
<comment type="similarity">
    <text evidence="3">Belongs to the WecD family.</text>
</comment>
<comment type="subunit">
    <text evidence="3">Homodimer.</text>
</comment>
<accession>K6WLI8</accession>
<dbReference type="Pfam" id="PF00583">
    <property type="entry name" value="Acetyltransf_1"/>
    <property type="match status" value="1"/>
</dbReference>
<organism evidence="5 6">
    <name type="scientific">Shimwellia blattae (strain ATCC 29907 / DSM 4481 / JCM 1650 / NBRC 105725 / CDC 9005-74)</name>
    <name type="common">Escherichia blattae</name>
    <dbReference type="NCBI Taxonomy" id="630626"/>
    <lineage>
        <taxon>Bacteria</taxon>
        <taxon>Pseudomonadati</taxon>
        <taxon>Pseudomonadota</taxon>
        <taxon>Gammaproteobacteria</taxon>
        <taxon>Enterobacterales</taxon>
        <taxon>Enterobacteriaceae</taxon>
        <taxon>Shimwellia</taxon>
    </lineage>
</organism>
<dbReference type="GO" id="GO:0008080">
    <property type="term" value="F:N-acetyltransferase activity"/>
    <property type="evidence" value="ECO:0007669"/>
    <property type="project" value="InterPro"/>
</dbReference>
<dbReference type="InterPro" id="IPR012752">
    <property type="entry name" value="AcTrfase_WecD"/>
</dbReference>
<dbReference type="KEGG" id="ebt:EBL_c37950"/>
<dbReference type="PROSITE" id="PS51186">
    <property type="entry name" value="GNAT"/>
    <property type="match status" value="1"/>
</dbReference>
<dbReference type="NCBIfam" id="TIGR02382">
    <property type="entry name" value="wecD_rffC"/>
    <property type="match status" value="1"/>
</dbReference>
<gene>
    <name evidence="5" type="primary">rffC</name>
    <name evidence="3" type="synonym">wecD</name>
    <name evidence="5" type="ordered locus">EBL_c37950</name>
</gene>
<evidence type="ECO:0000256" key="2">
    <source>
        <dbReference type="ARBA" id="ARBA00023315"/>
    </source>
</evidence>